<evidence type="ECO:0000313" key="5">
    <source>
        <dbReference type="Proteomes" id="UP000182375"/>
    </source>
</evidence>
<dbReference type="GeneID" id="95513608"/>
<feature type="region of interest" description="Disordered" evidence="1">
    <location>
        <begin position="33"/>
        <end position="119"/>
    </location>
</feature>
<sequence length="258" mass="26255">MLNSRMRRTRTPLLAVAGAALAALALTACDSGTGTQDEGAAKHSPSATTSEGTPNANQPSADAKGGQDGTGAKDGAGSGTSSTGRASAKQSSAGTHRGSSGSGSGSGGASEPWDPANRVLCNGSNTRVTAQLQSRPLNHMLLTVTNTGSKYCDLTYYPVLRFDGMQWAPQADESTHPQAVTTLAPGKSGYAEVRLSAADGSGDGGTTGRRLTVYFQGKTPQSDGGATANPTLPAKGVYYDSSLEVTYWQSDLSGISSW</sequence>
<feature type="domain" description="DUF4232" evidence="3">
    <location>
        <begin position="121"/>
        <end position="249"/>
    </location>
</feature>
<name>A0A1H4ZRH6_9ACTN</name>
<dbReference type="Pfam" id="PF14016">
    <property type="entry name" value="DUF4232"/>
    <property type="match status" value="1"/>
</dbReference>
<feature type="chain" id="PRO_5039690743" description="DUF4232 domain-containing protein" evidence="2">
    <location>
        <begin position="29"/>
        <end position="258"/>
    </location>
</feature>
<dbReference type="STRING" id="67331.SAMN04490357_4509"/>
<dbReference type="PROSITE" id="PS51257">
    <property type="entry name" value="PROKAR_LIPOPROTEIN"/>
    <property type="match status" value="1"/>
</dbReference>
<dbReference type="RefSeq" id="WP_244174902.1">
    <property type="nucleotide sequence ID" value="NZ_FNTD01000004.1"/>
</dbReference>
<evidence type="ECO:0000256" key="2">
    <source>
        <dbReference type="SAM" id="SignalP"/>
    </source>
</evidence>
<protein>
    <recommendedName>
        <fullName evidence="3">DUF4232 domain-containing protein</fullName>
    </recommendedName>
</protein>
<keyword evidence="2" id="KW-0732">Signal</keyword>
<gene>
    <name evidence="4" type="ORF">SAMN04490357_4509</name>
</gene>
<feature type="compositionally biased region" description="Polar residues" evidence="1">
    <location>
        <begin position="45"/>
        <end position="60"/>
    </location>
</feature>
<dbReference type="EMBL" id="FNTD01000004">
    <property type="protein sequence ID" value="SED32796.1"/>
    <property type="molecule type" value="Genomic_DNA"/>
</dbReference>
<organism evidence="4 5">
    <name type="scientific">Streptomyces misionensis</name>
    <dbReference type="NCBI Taxonomy" id="67331"/>
    <lineage>
        <taxon>Bacteria</taxon>
        <taxon>Bacillati</taxon>
        <taxon>Actinomycetota</taxon>
        <taxon>Actinomycetes</taxon>
        <taxon>Kitasatosporales</taxon>
        <taxon>Streptomycetaceae</taxon>
        <taxon>Streptomyces</taxon>
    </lineage>
</organism>
<proteinExistence type="predicted"/>
<dbReference type="AlphaFoldDB" id="A0A1H4ZRH6"/>
<reference evidence="4 5" key="1">
    <citation type="submission" date="2016-10" db="EMBL/GenBank/DDBJ databases">
        <authorList>
            <person name="de Groot N.N."/>
        </authorList>
    </citation>
    <scope>NUCLEOTIDE SEQUENCE [LARGE SCALE GENOMIC DNA]</scope>
    <source>
        <strain evidence="4 5">DSM 40306</strain>
    </source>
</reference>
<feature type="compositionally biased region" description="Gly residues" evidence="1">
    <location>
        <begin position="66"/>
        <end position="78"/>
    </location>
</feature>
<feature type="signal peptide" evidence="2">
    <location>
        <begin position="1"/>
        <end position="28"/>
    </location>
</feature>
<evidence type="ECO:0000313" key="4">
    <source>
        <dbReference type="EMBL" id="SED32796.1"/>
    </source>
</evidence>
<evidence type="ECO:0000259" key="3">
    <source>
        <dbReference type="Pfam" id="PF14016"/>
    </source>
</evidence>
<accession>A0A1H4ZRH6</accession>
<dbReference type="InterPro" id="IPR025326">
    <property type="entry name" value="DUF4232"/>
</dbReference>
<dbReference type="Proteomes" id="UP000182375">
    <property type="component" value="Unassembled WGS sequence"/>
</dbReference>
<feature type="compositionally biased region" description="Low complexity" evidence="1">
    <location>
        <begin position="79"/>
        <end position="99"/>
    </location>
</feature>
<evidence type="ECO:0000256" key="1">
    <source>
        <dbReference type="SAM" id="MobiDB-lite"/>
    </source>
</evidence>